<evidence type="ECO:0000313" key="3">
    <source>
        <dbReference type="Proteomes" id="UP001595998"/>
    </source>
</evidence>
<gene>
    <name evidence="2" type="ORF">ACFOZ9_00590</name>
</gene>
<sequence>MIYLNAILAASFVGLFSWEENRFVHSGVTWQIVAAGLGLLTALYVLLMTVRPLYDRR</sequence>
<feature type="transmembrane region" description="Helical" evidence="1">
    <location>
        <begin position="27"/>
        <end position="47"/>
    </location>
</feature>
<name>A0ABV8XGI6_9DEIO</name>
<organism evidence="2 3">
    <name type="scientific">Deinococcus navajonensis</name>
    <dbReference type="NCBI Taxonomy" id="309884"/>
    <lineage>
        <taxon>Bacteria</taxon>
        <taxon>Thermotogati</taxon>
        <taxon>Deinococcota</taxon>
        <taxon>Deinococci</taxon>
        <taxon>Deinococcales</taxon>
        <taxon>Deinococcaceae</taxon>
        <taxon>Deinococcus</taxon>
    </lineage>
</organism>
<comment type="caution">
    <text evidence="2">The sequence shown here is derived from an EMBL/GenBank/DDBJ whole genome shotgun (WGS) entry which is preliminary data.</text>
</comment>
<keyword evidence="1" id="KW-0812">Transmembrane</keyword>
<accession>A0ABV8XGI6</accession>
<dbReference type="Proteomes" id="UP001595998">
    <property type="component" value="Unassembled WGS sequence"/>
</dbReference>
<evidence type="ECO:0000313" key="2">
    <source>
        <dbReference type="EMBL" id="MFC4424689.1"/>
    </source>
</evidence>
<keyword evidence="1" id="KW-0472">Membrane</keyword>
<keyword evidence="1" id="KW-1133">Transmembrane helix</keyword>
<dbReference type="EMBL" id="JBHSEH010000002">
    <property type="protein sequence ID" value="MFC4424689.1"/>
    <property type="molecule type" value="Genomic_DNA"/>
</dbReference>
<dbReference type="RefSeq" id="WP_380035002.1">
    <property type="nucleotide sequence ID" value="NZ_JBHSEH010000002.1"/>
</dbReference>
<evidence type="ECO:0000256" key="1">
    <source>
        <dbReference type="SAM" id="Phobius"/>
    </source>
</evidence>
<protein>
    <submittedName>
        <fullName evidence="2">Uncharacterized protein</fullName>
    </submittedName>
</protein>
<reference evidence="3" key="1">
    <citation type="journal article" date="2019" name="Int. J. Syst. Evol. Microbiol.">
        <title>The Global Catalogue of Microorganisms (GCM) 10K type strain sequencing project: providing services to taxonomists for standard genome sequencing and annotation.</title>
        <authorList>
            <consortium name="The Broad Institute Genomics Platform"/>
            <consortium name="The Broad Institute Genome Sequencing Center for Infectious Disease"/>
            <person name="Wu L."/>
            <person name="Ma J."/>
        </authorList>
    </citation>
    <scope>NUCLEOTIDE SEQUENCE [LARGE SCALE GENOMIC DNA]</scope>
    <source>
        <strain evidence="3">CCUG 56029</strain>
    </source>
</reference>
<keyword evidence="3" id="KW-1185">Reference proteome</keyword>
<proteinExistence type="predicted"/>